<evidence type="ECO:0000256" key="1">
    <source>
        <dbReference type="ARBA" id="ARBA00004370"/>
    </source>
</evidence>
<keyword evidence="7" id="KW-1185">Reference proteome</keyword>
<keyword evidence="6" id="KW-0132">Cell division</keyword>
<dbReference type="Gene3D" id="3.30.10.20">
    <property type="match status" value="2"/>
</dbReference>
<evidence type="ECO:0000256" key="2">
    <source>
        <dbReference type="ARBA" id="ARBA00007171"/>
    </source>
</evidence>
<sequence length="724" mass="80809">MASPTIKTKKRLIVMLFAVSFAIFALIARLGYIQIVQGEELKKEALEQWARDITINAKRGIIYDRKGKKLAVSVNTDTVVCTPADVKEPKRTANILSEILDMDKDEVYKKITKRVNYIILKRWIDKDKSEKLREADLNGIKIIDDTKRYYPFGNFASYILGFTDVDQVGLYGVERTYNKYLTGVPGRLVMTTDAVGRQLPYGYEKFYEPEDGVSLVLTLDETIQHFAEKAALEALVKNKAKKVSIIIMEPNTGEILAMAQKPDFDPNEPRVPLDGEKKEEWNNLPITEKQKKWYDMWRNFAVNDSYEPGSTFKIITAAAGLEENIVTPESEFYCNGYITDIPGAKLKCWRYYNPHGHETFVEGVQNSCNVVFVTVGRRLGAETMYRYIKAFGFGEKTGIDLTGEQSGLVRRPDNMKEVELATISYGQGISVTPIQLVTAISAVANGGKLMQPMIVKKLVDVEGKVVHKFEPEVKKRVISEETSETLLKILETVVSEGTGKNAYVPGYRVGGKTGTAQKVIDGRYASGKYIASFVAIAPVNDPKITALVVIDEPSNGAYYGGVIAAPVAGQVIEETLKYLDVERQFTEKEISESKEIMVTVPDVTNKTISEASRTLISAGLDHNTEIPNVSRKAIVIDQFPLPNTKVKKGSMITLYVQSKRKENNKVVVPSLTGKSMDEVTKLLNELNLDYKFKGNGKVINQNPKPGAEVDYNSVIEVEFGSRKQ</sequence>
<dbReference type="eggNOG" id="COG0768">
    <property type="taxonomic scope" value="Bacteria"/>
</dbReference>
<protein>
    <submittedName>
        <fullName evidence="6">Cell division protein FtsI</fullName>
        <ecNumber evidence="6">2.4.1.129</ecNumber>
    </submittedName>
</protein>
<dbReference type="PANTHER" id="PTHR30627:SF1">
    <property type="entry name" value="PEPTIDOGLYCAN D,D-TRANSPEPTIDASE FTSI"/>
    <property type="match status" value="1"/>
</dbReference>
<proteinExistence type="inferred from homology"/>
<organism evidence="6 7">
    <name type="scientific">Caldisalinibacter kiritimatiensis</name>
    <dbReference type="NCBI Taxonomy" id="1304284"/>
    <lineage>
        <taxon>Bacteria</taxon>
        <taxon>Bacillati</taxon>
        <taxon>Bacillota</taxon>
        <taxon>Tissierellia</taxon>
        <taxon>Tissierellales</taxon>
        <taxon>Thermohalobacteraceae</taxon>
        <taxon>Caldisalinibacter</taxon>
    </lineage>
</organism>
<dbReference type="PROSITE" id="PS51178">
    <property type="entry name" value="PASTA"/>
    <property type="match status" value="2"/>
</dbReference>
<keyword evidence="6" id="KW-0131">Cell cycle</keyword>
<dbReference type="InterPro" id="IPR050515">
    <property type="entry name" value="Beta-lactam/transpept"/>
</dbReference>
<keyword evidence="4" id="KW-1133">Transmembrane helix</keyword>
<dbReference type="GO" id="GO:0005886">
    <property type="term" value="C:plasma membrane"/>
    <property type="evidence" value="ECO:0007669"/>
    <property type="project" value="TreeGrafter"/>
</dbReference>
<dbReference type="RefSeq" id="WP_006308825.1">
    <property type="nucleotide sequence ID" value="NZ_ARZA01000066.1"/>
</dbReference>
<dbReference type="OrthoDB" id="9804124at2"/>
<dbReference type="Pfam" id="PF03717">
    <property type="entry name" value="PBP_dimer"/>
    <property type="match status" value="1"/>
</dbReference>
<dbReference type="CDD" id="cd06575">
    <property type="entry name" value="PASTA_Pbp2x-like_2"/>
    <property type="match status" value="1"/>
</dbReference>
<evidence type="ECO:0000256" key="4">
    <source>
        <dbReference type="SAM" id="Phobius"/>
    </source>
</evidence>
<dbReference type="CDD" id="cd06577">
    <property type="entry name" value="PASTA_pknB"/>
    <property type="match status" value="1"/>
</dbReference>
<dbReference type="SMART" id="SM00740">
    <property type="entry name" value="PASTA"/>
    <property type="match status" value="2"/>
</dbReference>
<reference evidence="6 7" key="1">
    <citation type="journal article" date="2015" name="Geomicrobiol. J.">
        <title>Caldisalinibacter kiritimatiensis gen. nov., sp. nov., a moderately thermohalophilic thiosulfate-reducing bacterium from a hypersaline microbial mat.</title>
        <authorList>
            <person name="Ben Hania W."/>
            <person name="Joseph M."/>
            <person name="Fiebig A."/>
            <person name="Bunk B."/>
            <person name="Klenk H.-P."/>
            <person name="Fardeau M.-L."/>
            <person name="Spring S."/>
        </authorList>
    </citation>
    <scope>NUCLEOTIDE SEQUENCE [LARGE SCALE GENOMIC DNA]</scope>
    <source>
        <strain evidence="6 7">L21-TH-D2</strain>
    </source>
</reference>
<dbReference type="PATRIC" id="fig|1304284.3.peg.599"/>
<dbReference type="InterPro" id="IPR005311">
    <property type="entry name" value="PBP_dimer"/>
</dbReference>
<dbReference type="InterPro" id="IPR005543">
    <property type="entry name" value="PASTA_dom"/>
</dbReference>
<keyword evidence="6" id="KW-0328">Glycosyltransferase</keyword>
<evidence type="ECO:0000313" key="7">
    <source>
        <dbReference type="Proteomes" id="UP000013378"/>
    </source>
</evidence>
<dbReference type="GO" id="GO:0071555">
    <property type="term" value="P:cell wall organization"/>
    <property type="evidence" value="ECO:0007669"/>
    <property type="project" value="TreeGrafter"/>
</dbReference>
<dbReference type="SUPFAM" id="SSF54184">
    <property type="entry name" value="Penicillin-binding protein 2x (pbp-2x), c-terminal domain"/>
    <property type="match status" value="1"/>
</dbReference>
<dbReference type="InterPro" id="IPR036138">
    <property type="entry name" value="PBP_dimer_sf"/>
</dbReference>
<keyword evidence="6" id="KW-0808">Transferase</keyword>
<keyword evidence="3 4" id="KW-0472">Membrane</keyword>
<dbReference type="GO" id="GO:0008658">
    <property type="term" value="F:penicillin binding"/>
    <property type="evidence" value="ECO:0007669"/>
    <property type="project" value="InterPro"/>
</dbReference>
<comment type="caution">
    <text evidence="6">The sequence shown here is derived from an EMBL/GenBank/DDBJ whole genome shotgun (WGS) entry which is preliminary data.</text>
</comment>
<evidence type="ECO:0000313" key="6">
    <source>
        <dbReference type="EMBL" id="EOD01256.1"/>
    </source>
</evidence>
<dbReference type="EC" id="2.4.1.129" evidence="6"/>
<feature type="domain" description="PASTA" evidence="5">
    <location>
        <begin position="591"/>
        <end position="658"/>
    </location>
</feature>
<dbReference type="EMBL" id="ARZA01000066">
    <property type="protein sequence ID" value="EOD01256.1"/>
    <property type="molecule type" value="Genomic_DNA"/>
</dbReference>
<comment type="similarity">
    <text evidence="2">Belongs to the transpeptidase family.</text>
</comment>
<name>R1CRF0_9FIRM</name>
<dbReference type="AlphaFoldDB" id="R1CRF0"/>
<dbReference type="GO" id="GO:0051301">
    <property type="term" value="P:cell division"/>
    <property type="evidence" value="ECO:0007669"/>
    <property type="project" value="UniProtKB-KW"/>
</dbReference>
<evidence type="ECO:0000256" key="3">
    <source>
        <dbReference type="ARBA" id="ARBA00023136"/>
    </source>
</evidence>
<gene>
    <name evidence="6" type="ORF">L21TH_0610</name>
</gene>
<dbReference type="SUPFAM" id="SSF56519">
    <property type="entry name" value="Penicillin binding protein dimerisation domain"/>
    <property type="match status" value="1"/>
</dbReference>
<feature type="domain" description="PASTA" evidence="5">
    <location>
        <begin position="662"/>
        <end position="721"/>
    </location>
</feature>
<dbReference type="InterPro" id="IPR011927">
    <property type="entry name" value="SpoVD_pbp"/>
</dbReference>
<comment type="subcellular location">
    <subcellularLocation>
        <location evidence="1">Membrane</location>
    </subcellularLocation>
</comment>
<dbReference type="Proteomes" id="UP000013378">
    <property type="component" value="Unassembled WGS sequence"/>
</dbReference>
<accession>R1CRF0</accession>
<dbReference type="Pfam" id="PF00905">
    <property type="entry name" value="Transpeptidase"/>
    <property type="match status" value="1"/>
</dbReference>
<feature type="transmembrane region" description="Helical" evidence="4">
    <location>
        <begin position="12"/>
        <end position="32"/>
    </location>
</feature>
<dbReference type="STRING" id="1304284.L21TH_0610"/>
<dbReference type="Gene3D" id="3.40.710.10">
    <property type="entry name" value="DD-peptidase/beta-lactamase superfamily"/>
    <property type="match status" value="1"/>
</dbReference>
<dbReference type="Pfam" id="PF03793">
    <property type="entry name" value="PASTA"/>
    <property type="match status" value="2"/>
</dbReference>
<keyword evidence="4" id="KW-0812">Transmembrane</keyword>
<dbReference type="NCBIfam" id="TIGR02214">
    <property type="entry name" value="spoVD_pbp"/>
    <property type="match status" value="1"/>
</dbReference>
<dbReference type="InterPro" id="IPR001460">
    <property type="entry name" value="PCN-bd_Tpept"/>
</dbReference>
<dbReference type="Gene3D" id="3.90.1310.10">
    <property type="entry name" value="Penicillin-binding protein 2a (Domain 2)"/>
    <property type="match status" value="1"/>
</dbReference>
<evidence type="ECO:0000259" key="5">
    <source>
        <dbReference type="PROSITE" id="PS51178"/>
    </source>
</evidence>
<dbReference type="PANTHER" id="PTHR30627">
    <property type="entry name" value="PEPTIDOGLYCAN D,D-TRANSPEPTIDASE"/>
    <property type="match status" value="1"/>
</dbReference>
<dbReference type="InterPro" id="IPR012338">
    <property type="entry name" value="Beta-lactam/transpept-like"/>
</dbReference>
<dbReference type="Gene3D" id="3.30.450.330">
    <property type="match status" value="1"/>
</dbReference>
<dbReference type="SUPFAM" id="SSF56601">
    <property type="entry name" value="beta-lactamase/transpeptidase-like"/>
    <property type="match status" value="1"/>
</dbReference>
<dbReference type="GO" id="GO:0016757">
    <property type="term" value="F:glycosyltransferase activity"/>
    <property type="evidence" value="ECO:0007669"/>
    <property type="project" value="UniProtKB-KW"/>
</dbReference>